<evidence type="ECO:0000313" key="11">
    <source>
        <dbReference type="EMBL" id="OGW96783.1"/>
    </source>
</evidence>
<dbReference type="InterPro" id="IPR023408">
    <property type="entry name" value="MscS_beta-dom_sf"/>
</dbReference>
<dbReference type="GO" id="GO:0005886">
    <property type="term" value="C:plasma membrane"/>
    <property type="evidence" value="ECO:0007669"/>
    <property type="project" value="UniProtKB-SubCell"/>
</dbReference>
<name>A0A1G1KV17_9BACT</name>
<dbReference type="PANTHER" id="PTHR30566:SF25">
    <property type="entry name" value="INNER MEMBRANE PROTEIN"/>
    <property type="match status" value="1"/>
</dbReference>
<evidence type="ECO:0000256" key="5">
    <source>
        <dbReference type="ARBA" id="ARBA00022989"/>
    </source>
</evidence>
<dbReference type="InterPro" id="IPR011066">
    <property type="entry name" value="MscS_channel_C_sf"/>
</dbReference>
<sequence>MNNWINYLKHSSSVWVYAPVLFLAWIFLGLILKRILIKRLSELAKKTVLQFDDILVESLSRPLSILIIGSGTLFLSYLLPVRPDETRVLQIAFQLSVILGLVLFVDSFLTGILNLYRAKIQIGFSPTVLHVLLRTVFYGTGALIFLDILGISIAPFIASLGIGSLAVGLALQETLTNFISGVHVSVDKPIRVGDYIKLESGQEGYVEEIGWRSTRIRILPDYLVIVPNQKLTSSIVTNYYYPSTEMSVPVQIGVSYDSDLDQVENVTLEVAREILKTVRGAVSDFQPSVRFQTFGDSSINFTVALRAKEYTDQYLLKHEFIKALHKRYKKEGIGIPYPMRTLDIPTQTIEVLKNSFQNK</sequence>
<evidence type="ECO:0000256" key="4">
    <source>
        <dbReference type="ARBA" id="ARBA00022692"/>
    </source>
</evidence>
<evidence type="ECO:0000256" key="7">
    <source>
        <dbReference type="SAM" id="Phobius"/>
    </source>
</evidence>
<dbReference type="Pfam" id="PF00924">
    <property type="entry name" value="MS_channel_2nd"/>
    <property type="match status" value="1"/>
</dbReference>
<dbReference type="InterPro" id="IPR049278">
    <property type="entry name" value="MS_channel_C"/>
</dbReference>
<dbReference type="Pfam" id="PF21082">
    <property type="entry name" value="MS_channel_3rd"/>
    <property type="match status" value="1"/>
</dbReference>
<keyword evidence="5 7" id="KW-1133">Transmembrane helix</keyword>
<dbReference type="EMBL" id="MHFR01000048">
    <property type="protein sequence ID" value="OGW96783.1"/>
    <property type="molecule type" value="Genomic_DNA"/>
</dbReference>
<gene>
    <name evidence="11" type="ORF">A3G33_01460</name>
</gene>
<keyword evidence="6 7" id="KW-0472">Membrane</keyword>
<evidence type="ECO:0000256" key="2">
    <source>
        <dbReference type="ARBA" id="ARBA00008017"/>
    </source>
</evidence>
<feature type="transmembrane region" description="Helical" evidence="7">
    <location>
        <begin position="58"/>
        <end position="79"/>
    </location>
</feature>
<keyword evidence="4 7" id="KW-0812">Transmembrane</keyword>
<evidence type="ECO:0000259" key="9">
    <source>
        <dbReference type="Pfam" id="PF21082"/>
    </source>
</evidence>
<evidence type="ECO:0000256" key="1">
    <source>
        <dbReference type="ARBA" id="ARBA00004651"/>
    </source>
</evidence>
<dbReference type="InterPro" id="IPR010920">
    <property type="entry name" value="LSM_dom_sf"/>
</dbReference>
<evidence type="ECO:0000256" key="3">
    <source>
        <dbReference type="ARBA" id="ARBA00022475"/>
    </source>
</evidence>
<dbReference type="SUPFAM" id="SSF82689">
    <property type="entry name" value="Mechanosensitive channel protein MscS (YggB), C-terminal domain"/>
    <property type="match status" value="1"/>
</dbReference>
<feature type="transmembrane region" description="Helical" evidence="7">
    <location>
        <begin position="91"/>
        <end position="116"/>
    </location>
</feature>
<comment type="caution">
    <text evidence="11">The sequence shown here is derived from an EMBL/GenBank/DDBJ whole genome shotgun (WGS) entry which is preliminary data.</text>
</comment>
<dbReference type="InterPro" id="IPR011014">
    <property type="entry name" value="MscS_channel_TM-2"/>
</dbReference>
<evidence type="ECO:0000259" key="10">
    <source>
        <dbReference type="Pfam" id="PF21088"/>
    </source>
</evidence>
<comment type="similarity">
    <text evidence="2">Belongs to the MscS (TC 1.A.23) family.</text>
</comment>
<dbReference type="AlphaFoldDB" id="A0A1G1KV17"/>
<evidence type="ECO:0000313" key="12">
    <source>
        <dbReference type="Proteomes" id="UP000178187"/>
    </source>
</evidence>
<dbReference type="Gene3D" id="2.30.30.60">
    <property type="match status" value="1"/>
</dbReference>
<dbReference type="Proteomes" id="UP000178187">
    <property type="component" value="Unassembled WGS sequence"/>
</dbReference>
<evidence type="ECO:0000259" key="8">
    <source>
        <dbReference type="Pfam" id="PF00924"/>
    </source>
</evidence>
<dbReference type="PANTHER" id="PTHR30566">
    <property type="entry name" value="YNAI-RELATED MECHANOSENSITIVE ION CHANNEL"/>
    <property type="match status" value="1"/>
</dbReference>
<dbReference type="InterPro" id="IPR006685">
    <property type="entry name" value="MscS_channel_2nd"/>
</dbReference>
<dbReference type="InterPro" id="IPR049142">
    <property type="entry name" value="MS_channel_1st"/>
</dbReference>
<proteinExistence type="inferred from homology"/>
<comment type="subcellular location">
    <subcellularLocation>
        <location evidence="1">Cell membrane</location>
        <topology evidence="1">Multi-pass membrane protein</topology>
    </subcellularLocation>
</comment>
<organism evidence="11 12">
    <name type="scientific">Candidatus Danuiimicrobium aquiferis</name>
    <dbReference type="NCBI Taxonomy" id="1801832"/>
    <lineage>
        <taxon>Bacteria</taxon>
        <taxon>Pseudomonadati</taxon>
        <taxon>Candidatus Omnitrophota</taxon>
        <taxon>Candidatus Danuiimicrobium</taxon>
    </lineage>
</organism>
<feature type="domain" description="Mechanosensitive ion channel MscS" evidence="8">
    <location>
        <begin position="174"/>
        <end position="239"/>
    </location>
</feature>
<dbReference type="GO" id="GO:0008381">
    <property type="term" value="F:mechanosensitive monoatomic ion channel activity"/>
    <property type="evidence" value="ECO:0007669"/>
    <property type="project" value="UniProtKB-ARBA"/>
</dbReference>
<evidence type="ECO:0008006" key="13">
    <source>
        <dbReference type="Google" id="ProtNLM"/>
    </source>
</evidence>
<keyword evidence="3" id="KW-1003">Cell membrane</keyword>
<accession>A0A1G1KV17</accession>
<reference evidence="11 12" key="1">
    <citation type="journal article" date="2016" name="Nat. Commun.">
        <title>Thousands of microbial genomes shed light on interconnected biogeochemical processes in an aquifer system.</title>
        <authorList>
            <person name="Anantharaman K."/>
            <person name="Brown C.T."/>
            <person name="Hug L.A."/>
            <person name="Sharon I."/>
            <person name="Castelle C.J."/>
            <person name="Probst A.J."/>
            <person name="Thomas B.C."/>
            <person name="Singh A."/>
            <person name="Wilkins M.J."/>
            <person name="Karaoz U."/>
            <person name="Brodie E.L."/>
            <person name="Williams K.H."/>
            <person name="Hubbard S.S."/>
            <person name="Banfield J.F."/>
        </authorList>
    </citation>
    <scope>NUCLEOTIDE SEQUENCE [LARGE SCALE GENOMIC DNA]</scope>
</reference>
<dbReference type="SUPFAM" id="SSF50182">
    <property type="entry name" value="Sm-like ribonucleoproteins"/>
    <property type="match status" value="1"/>
</dbReference>
<protein>
    <recommendedName>
        <fullName evidence="13">Mechanosensitive ion channel protein MscS</fullName>
    </recommendedName>
</protein>
<feature type="domain" description="Mechanosensitive ion channel MscS C-terminal" evidence="9">
    <location>
        <begin position="250"/>
        <end position="335"/>
    </location>
</feature>
<dbReference type="Gene3D" id="3.30.70.100">
    <property type="match status" value="1"/>
</dbReference>
<feature type="domain" description="Mechanosensitive ion channel transmembrane helices 2/3" evidence="10">
    <location>
        <begin position="133"/>
        <end position="172"/>
    </location>
</feature>
<dbReference type="SUPFAM" id="SSF82861">
    <property type="entry name" value="Mechanosensitive channel protein MscS (YggB), transmembrane region"/>
    <property type="match status" value="1"/>
</dbReference>
<feature type="transmembrane region" description="Helical" evidence="7">
    <location>
        <begin position="14"/>
        <end position="37"/>
    </location>
</feature>
<evidence type="ECO:0000256" key="6">
    <source>
        <dbReference type="ARBA" id="ARBA00023136"/>
    </source>
</evidence>
<dbReference type="Pfam" id="PF21088">
    <property type="entry name" value="MS_channel_1st"/>
    <property type="match status" value="1"/>
</dbReference>
<dbReference type="Gene3D" id="1.10.287.1260">
    <property type="match status" value="1"/>
</dbReference>